<protein>
    <submittedName>
        <fullName evidence="1">Uncharacterized protein</fullName>
    </submittedName>
</protein>
<organism evidence="1 2">
    <name type="scientific">Monilinia fructicola</name>
    <name type="common">Brown rot fungus</name>
    <name type="synonym">Ciboria fructicola</name>
    <dbReference type="NCBI Taxonomy" id="38448"/>
    <lineage>
        <taxon>Eukaryota</taxon>
        <taxon>Fungi</taxon>
        <taxon>Dikarya</taxon>
        <taxon>Ascomycota</taxon>
        <taxon>Pezizomycotina</taxon>
        <taxon>Leotiomycetes</taxon>
        <taxon>Helotiales</taxon>
        <taxon>Sclerotiniaceae</taxon>
        <taxon>Monilinia</taxon>
    </lineage>
</organism>
<sequence length="73" mass="8485">MLIFYCTYHYRFSFVSFCFIFISGLRSCRSGRIAPEKSGSIPRIKKNTMVVQGYSNCLRSGQTFFLAFFEEQA</sequence>
<dbReference type="AlphaFoldDB" id="A0A5M9JLC9"/>
<dbReference type="EMBL" id="VICG01000009">
    <property type="protein sequence ID" value="KAA8568546.1"/>
    <property type="molecule type" value="Genomic_DNA"/>
</dbReference>
<reference evidence="1 2" key="1">
    <citation type="submission" date="2019-06" db="EMBL/GenBank/DDBJ databases">
        <title>Genome Sequence of the Brown Rot Fungal Pathogen Monilinia fructicola.</title>
        <authorList>
            <person name="De Miccolis Angelini R.M."/>
            <person name="Landi L."/>
            <person name="Abate D."/>
            <person name="Pollastro S."/>
            <person name="Romanazzi G."/>
            <person name="Faretra F."/>
        </authorList>
    </citation>
    <scope>NUCLEOTIDE SEQUENCE [LARGE SCALE GENOMIC DNA]</scope>
    <source>
        <strain evidence="1 2">Mfrc123</strain>
    </source>
</reference>
<comment type="caution">
    <text evidence="1">The sequence shown here is derived from an EMBL/GenBank/DDBJ whole genome shotgun (WGS) entry which is preliminary data.</text>
</comment>
<keyword evidence="2" id="KW-1185">Reference proteome</keyword>
<proteinExistence type="predicted"/>
<evidence type="ECO:0000313" key="2">
    <source>
        <dbReference type="Proteomes" id="UP000322873"/>
    </source>
</evidence>
<accession>A0A5M9JLC9</accession>
<gene>
    <name evidence="1" type="ORF">EYC84_007566</name>
</gene>
<evidence type="ECO:0000313" key="1">
    <source>
        <dbReference type="EMBL" id="KAA8568546.1"/>
    </source>
</evidence>
<name>A0A5M9JLC9_MONFR</name>
<dbReference type="Proteomes" id="UP000322873">
    <property type="component" value="Unassembled WGS sequence"/>
</dbReference>